<accession>A0A5J6ZEA5</accession>
<evidence type="ECO:0000313" key="2">
    <source>
        <dbReference type="EMBL" id="QFQ03370.1"/>
    </source>
</evidence>
<dbReference type="InterPro" id="IPR029058">
    <property type="entry name" value="AB_hydrolase_fold"/>
</dbReference>
<proteinExistence type="predicted"/>
<evidence type="ECO:0000313" key="3">
    <source>
        <dbReference type="Proteomes" id="UP000326711"/>
    </source>
</evidence>
<name>A0A5J6ZEA5_9CORY</name>
<dbReference type="GO" id="GO:0016787">
    <property type="term" value="F:hydrolase activity"/>
    <property type="evidence" value="ECO:0007669"/>
    <property type="project" value="UniProtKB-KW"/>
</dbReference>
<dbReference type="AlphaFoldDB" id="A0A5J6ZEA5"/>
<feature type="domain" description="AB hydrolase-1" evidence="1">
    <location>
        <begin position="45"/>
        <end position="254"/>
    </location>
</feature>
<protein>
    <submittedName>
        <fullName evidence="2">Alpha/beta hydrolase family protein</fullName>
    </submittedName>
</protein>
<dbReference type="PANTHER" id="PTHR43798">
    <property type="entry name" value="MONOACYLGLYCEROL LIPASE"/>
    <property type="match status" value="1"/>
</dbReference>
<organism evidence="2 3">
    <name type="scientific">Corynebacterium urogenitale</name>
    <dbReference type="NCBI Taxonomy" id="2487892"/>
    <lineage>
        <taxon>Bacteria</taxon>
        <taxon>Bacillati</taxon>
        <taxon>Actinomycetota</taxon>
        <taxon>Actinomycetes</taxon>
        <taxon>Mycobacteriales</taxon>
        <taxon>Corynebacteriaceae</taxon>
        <taxon>Corynebacterium</taxon>
    </lineage>
</organism>
<reference evidence="3" key="1">
    <citation type="submission" date="2019-10" db="EMBL/GenBank/DDBJ databases">
        <title>Complete genome sequence of Corynebacterium urogenitalis DSM 108747, isolated from the genital tract of a cow.</title>
        <authorList>
            <person name="Ruckert C."/>
            <person name="Ballas P."/>
            <person name="Wagener K."/>
            <person name="Drillich M."/>
            <person name="Kaempfer P."/>
            <person name="Busse H.-J."/>
            <person name="Ehling-Schulz M."/>
        </authorList>
    </citation>
    <scope>NUCLEOTIDE SEQUENCE [LARGE SCALE GENOMIC DNA]</scope>
    <source>
        <strain evidence="3">LMM 1652</strain>
    </source>
</reference>
<dbReference type="Pfam" id="PF12697">
    <property type="entry name" value="Abhydrolase_6"/>
    <property type="match status" value="1"/>
</dbReference>
<gene>
    <name evidence="2" type="ORF">CUROG_10190</name>
</gene>
<dbReference type="GO" id="GO:0016020">
    <property type="term" value="C:membrane"/>
    <property type="evidence" value="ECO:0007669"/>
    <property type="project" value="TreeGrafter"/>
</dbReference>
<dbReference type="RefSeq" id="WP_236640548.1">
    <property type="nucleotide sequence ID" value="NZ_CP045032.1"/>
</dbReference>
<evidence type="ECO:0000259" key="1">
    <source>
        <dbReference type="Pfam" id="PF12697"/>
    </source>
</evidence>
<dbReference type="Gene3D" id="3.40.50.1820">
    <property type="entry name" value="alpha/beta hydrolase"/>
    <property type="match status" value="1"/>
</dbReference>
<dbReference type="InterPro" id="IPR050266">
    <property type="entry name" value="AB_hydrolase_sf"/>
</dbReference>
<dbReference type="Proteomes" id="UP000326711">
    <property type="component" value="Chromosome"/>
</dbReference>
<dbReference type="EMBL" id="CP045032">
    <property type="protein sequence ID" value="QFQ03370.1"/>
    <property type="molecule type" value="Genomic_DNA"/>
</dbReference>
<dbReference type="InterPro" id="IPR000073">
    <property type="entry name" value="AB_hydrolase_1"/>
</dbReference>
<dbReference type="PANTHER" id="PTHR43798:SF33">
    <property type="entry name" value="HYDROLASE, PUTATIVE (AFU_ORTHOLOGUE AFUA_2G14860)-RELATED"/>
    <property type="match status" value="1"/>
</dbReference>
<keyword evidence="2" id="KW-0378">Hydrolase</keyword>
<sequence>MSAKIALQDGQEIAYDVRERGSVPVVQAHGLTSSRARDVLLELDFTATIGGVRALRYDAPGHGESTVPSVAEATAEDFLWPRTAEVLLEVLDQVFPGEEGAEGQRGEKPKVVGIGQSMGTATLLTAALEHPERFSGLILCIPPTIWDARQAQSYQYRRFADMVEQHGMDMFREASTASSLPPAVTPDRPETDPDVDVELLPKLYRGASMTDLPDPEQFKDLDLPVLILAWIEDPSHPMWSAEALLDALPNATMEVAETPADVESWPARMESFIQQYGLAAR</sequence>
<dbReference type="SUPFAM" id="SSF53474">
    <property type="entry name" value="alpha/beta-Hydrolases"/>
    <property type="match status" value="1"/>
</dbReference>
<dbReference type="KEGG" id="cuo:CUROG_10190"/>
<keyword evidence="3" id="KW-1185">Reference proteome</keyword>